<evidence type="ECO:0000313" key="1">
    <source>
        <dbReference type="EMBL" id="RDX46936.1"/>
    </source>
</evidence>
<name>A0A371D308_9APHY</name>
<sequence length="212" mass="22296">MCVCILGGFAGCRWPAEPLPTASIDGCGSAGSPEVEAVSFRMGRAFVNLSRPQGAVISPTRGWYRGDRLCVLPGVASPMRYPGGTACWWFGLCESSMCIGQSSILSSASRYPAAGSCHVEYVWPSTARLPVCVIVFCAAAGPSAPAVAQPCLGGALRQSARGAWTARVAAEEEVVDDMGDIVAPTYITGSLNTHKLPSSTYSRDRRKCGHCE</sequence>
<reference evidence="1 2" key="1">
    <citation type="journal article" date="2018" name="Biotechnol. Biofuels">
        <title>Integrative visual omics of the white-rot fungus Polyporus brumalis exposes the biotechnological potential of its oxidative enzymes for delignifying raw plant biomass.</title>
        <authorList>
            <person name="Miyauchi S."/>
            <person name="Rancon A."/>
            <person name="Drula E."/>
            <person name="Hage H."/>
            <person name="Chaduli D."/>
            <person name="Favel A."/>
            <person name="Grisel S."/>
            <person name="Henrissat B."/>
            <person name="Herpoel-Gimbert I."/>
            <person name="Ruiz-Duenas F.J."/>
            <person name="Chevret D."/>
            <person name="Hainaut M."/>
            <person name="Lin J."/>
            <person name="Wang M."/>
            <person name="Pangilinan J."/>
            <person name="Lipzen A."/>
            <person name="Lesage-Meessen L."/>
            <person name="Navarro D."/>
            <person name="Riley R."/>
            <person name="Grigoriev I.V."/>
            <person name="Zhou S."/>
            <person name="Raouche S."/>
            <person name="Rosso M.N."/>
        </authorList>
    </citation>
    <scope>NUCLEOTIDE SEQUENCE [LARGE SCALE GENOMIC DNA]</scope>
    <source>
        <strain evidence="1 2">BRFM 1820</strain>
    </source>
</reference>
<keyword evidence="2" id="KW-1185">Reference proteome</keyword>
<gene>
    <name evidence="1" type="ORF">OH76DRAFT_811437</name>
</gene>
<accession>A0A371D308</accession>
<dbReference type="EMBL" id="KZ857423">
    <property type="protein sequence ID" value="RDX46936.1"/>
    <property type="molecule type" value="Genomic_DNA"/>
</dbReference>
<organism evidence="1 2">
    <name type="scientific">Lentinus brumalis</name>
    <dbReference type="NCBI Taxonomy" id="2498619"/>
    <lineage>
        <taxon>Eukaryota</taxon>
        <taxon>Fungi</taxon>
        <taxon>Dikarya</taxon>
        <taxon>Basidiomycota</taxon>
        <taxon>Agaricomycotina</taxon>
        <taxon>Agaricomycetes</taxon>
        <taxon>Polyporales</taxon>
        <taxon>Polyporaceae</taxon>
        <taxon>Lentinus</taxon>
    </lineage>
</organism>
<protein>
    <submittedName>
        <fullName evidence="1">Uncharacterized protein</fullName>
    </submittedName>
</protein>
<evidence type="ECO:0000313" key="2">
    <source>
        <dbReference type="Proteomes" id="UP000256964"/>
    </source>
</evidence>
<proteinExistence type="predicted"/>
<dbReference type="AlphaFoldDB" id="A0A371D308"/>
<dbReference type="Proteomes" id="UP000256964">
    <property type="component" value="Unassembled WGS sequence"/>
</dbReference>